<dbReference type="GO" id="GO:0046872">
    <property type="term" value="F:metal ion binding"/>
    <property type="evidence" value="ECO:0007669"/>
    <property type="project" value="UniProtKB-KW"/>
</dbReference>
<dbReference type="Gene3D" id="2.102.10.10">
    <property type="entry name" value="Rieske [2Fe-2S] iron-sulphur domain"/>
    <property type="match status" value="1"/>
</dbReference>
<dbReference type="CDD" id="cd03528">
    <property type="entry name" value="Rieske_RO_ferredoxin"/>
    <property type="match status" value="1"/>
</dbReference>
<dbReference type="GO" id="GO:0051537">
    <property type="term" value="F:2 iron, 2 sulfur cluster binding"/>
    <property type="evidence" value="ECO:0007669"/>
    <property type="project" value="UniProtKB-KW"/>
</dbReference>
<keyword evidence="4" id="KW-0411">Iron-sulfur</keyword>
<keyword evidence="1" id="KW-0001">2Fe-2S</keyword>
<sequence>MSSQASYRFIAHTADVPADRALAVVLPGYPPLAVARLGDEFFVMDDTCTHGAALLSDGEIIENEIECPFHAGRFDIRTGEATAFPCAKALRVYPTRVEDGAVLADLDAQGAGTGCAGGCHQTATA</sequence>
<evidence type="ECO:0000256" key="1">
    <source>
        <dbReference type="ARBA" id="ARBA00022714"/>
    </source>
</evidence>
<evidence type="ECO:0000256" key="4">
    <source>
        <dbReference type="ARBA" id="ARBA00023014"/>
    </source>
</evidence>
<name>A0A2Z6E3V9_9GAMM</name>
<evidence type="ECO:0000313" key="6">
    <source>
        <dbReference type="EMBL" id="BBD79756.1"/>
    </source>
</evidence>
<evidence type="ECO:0000313" key="7">
    <source>
        <dbReference type="Proteomes" id="UP000270530"/>
    </source>
</evidence>
<evidence type="ECO:0000259" key="5">
    <source>
        <dbReference type="PROSITE" id="PS51296"/>
    </source>
</evidence>
<keyword evidence="2" id="KW-0479">Metal-binding</keyword>
<dbReference type="KEGG" id="rbd:ALSL_1093"/>
<dbReference type="Proteomes" id="UP000270530">
    <property type="component" value="Chromosome"/>
</dbReference>
<accession>A0A2Z6E3V9</accession>
<dbReference type="GO" id="GO:0051213">
    <property type="term" value="F:dioxygenase activity"/>
    <property type="evidence" value="ECO:0007669"/>
    <property type="project" value="UniProtKB-KW"/>
</dbReference>
<dbReference type="PANTHER" id="PTHR21496:SF23">
    <property type="entry name" value="3-PHENYLPROPIONATE_CINNAMIC ACID DIOXYGENASE FERREDOXIN SUBUNIT"/>
    <property type="match status" value="1"/>
</dbReference>
<organism evidence="6 7">
    <name type="scientific">Aerosticca soli</name>
    <dbReference type="NCBI Taxonomy" id="2010829"/>
    <lineage>
        <taxon>Bacteria</taxon>
        <taxon>Pseudomonadati</taxon>
        <taxon>Pseudomonadota</taxon>
        <taxon>Gammaproteobacteria</taxon>
        <taxon>Lysobacterales</taxon>
        <taxon>Rhodanobacteraceae</taxon>
        <taxon>Aerosticca</taxon>
    </lineage>
</organism>
<dbReference type="PANTHER" id="PTHR21496">
    <property type="entry name" value="FERREDOXIN-RELATED"/>
    <property type="match status" value="1"/>
</dbReference>
<dbReference type="InterPro" id="IPR036922">
    <property type="entry name" value="Rieske_2Fe-2S_sf"/>
</dbReference>
<dbReference type="RefSeq" id="WP_126537172.1">
    <property type="nucleotide sequence ID" value="NZ_AP018560.1"/>
</dbReference>
<dbReference type="OrthoDB" id="9800167at2"/>
<dbReference type="SUPFAM" id="SSF50022">
    <property type="entry name" value="ISP domain"/>
    <property type="match status" value="1"/>
</dbReference>
<dbReference type="PROSITE" id="PS51296">
    <property type="entry name" value="RIESKE"/>
    <property type="match status" value="1"/>
</dbReference>
<dbReference type="AlphaFoldDB" id="A0A2Z6E3V9"/>
<protein>
    <submittedName>
        <fullName evidence="6">Ferredoxin subunits of nitrite reductase and ring-hydroxylating dioxygenases</fullName>
    </submittedName>
</protein>
<keyword evidence="7" id="KW-1185">Reference proteome</keyword>
<feature type="domain" description="Rieske" evidence="5">
    <location>
        <begin position="8"/>
        <end position="104"/>
    </location>
</feature>
<evidence type="ECO:0000256" key="2">
    <source>
        <dbReference type="ARBA" id="ARBA00022723"/>
    </source>
</evidence>
<keyword evidence="6" id="KW-0223">Dioxygenase</keyword>
<reference evidence="7" key="2">
    <citation type="submission" date="2018-06" db="EMBL/GenBank/DDBJ databases">
        <title>Genome sequence of Rhodanobacteraceae bacterium strain Dysh456.</title>
        <authorList>
            <person name="Fukui M."/>
        </authorList>
    </citation>
    <scope>NUCLEOTIDE SEQUENCE [LARGE SCALE GENOMIC DNA]</scope>
    <source>
        <strain evidence="7">Dysh456</strain>
    </source>
</reference>
<dbReference type="InterPro" id="IPR017941">
    <property type="entry name" value="Rieske_2Fe-2S"/>
</dbReference>
<keyword evidence="6" id="KW-0560">Oxidoreductase</keyword>
<dbReference type="EMBL" id="AP018560">
    <property type="protein sequence ID" value="BBD79756.1"/>
    <property type="molecule type" value="Genomic_DNA"/>
</dbReference>
<evidence type="ECO:0000256" key="3">
    <source>
        <dbReference type="ARBA" id="ARBA00023004"/>
    </source>
</evidence>
<reference evidence="7" key="1">
    <citation type="submission" date="2018-04" db="EMBL/GenBank/DDBJ databases">
        <authorList>
            <person name="Watanabe M."/>
            <person name="Kojima H."/>
        </authorList>
    </citation>
    <scope>NUCLEOTIDE SEQUENCE [LARGE SCALE GENOMIC DNA]</scope>
    <source>
        <strain evidence="7">Dysh456</strain>
    </source>
</reference>
<keyword evidence="3" id="KW-0408">Iron</keyword>
<proteinExistence type="predicted"/>
<dbReference type="Pfam" id="PF00355">
    <property type="entry name" value="Rieske"/>
    <property type="match status" value="1"/>
</dbReference>
<gene>
    <name evidence="6" type="ORF">ALSL_1093</name>
</gene>